<comment type="subcellular location">
    <subcellularLocation>
        <location evidence="1">Cell membrane</location>
        <topology evidence="1">Multi-pass membrane protein</topology>
    </subcellularLocation>
</comment>
<dbReference type="RefSeq" id="WP_073049267.1">
    <property type="nucleotide sequence ID" value="NZ_FQZL01000011.1"/>
</dbReference>
<dbReference type="Pfam" id="PF04066">
    <property type="entry name" value="MrpF_PhaF"/>
    <property type="match status" value="1"/>
</dbReference>
<evidence type="ECO:0000256" key="6">
    <source>
        <dbReference type="ARBA" id="ARBA00022989"/>
    </source>
</evidence>
<feature type="transmembrane region" description="Helical" evidence="8">
    <location>
        <begin position="29"/>
        <end position="48"/>
    </location>
</feature>
<reference evidence="9 10" key="1">
    <citation type="submission" date="2016-11" db="EMBL/GenBank/DDBJ databases">
        <authorList>
            <person name="Jaros S."/>
            <person name="Januszkiewicz K."/>
            <person name="Wedrychowicz H."/>
        </authorList>
    </citation>
    <scope>NUCLEOTIDE SEQUENCE [LARGE SCALE GENOMIC DNA]</scope>
    <source>
        <strain evidence="9 10">DSM 17477</strain>
    </source>
</reference>
<dbReference type="PANTHER" id="PTHR34702">
    <property type="entry name" value="NA(+)/H(+) ANTIPORTER SUBUNIT F1"/>
    <property type="match status" value="1"/>
</dbReference>
<evidence type="ECO:0000313" key="10">
    <source>
        <dbReference type="Proteomes" id="UP000184052"/>
    </source>
</evidence>
<sequence length="81" mass="9154">MDFTSLSIIFLTVMSTFRIIIGPTIWDRLLGLNLVTTKLIMLIVLIASLRNETFLLDIALVYSLLGFIGITFMAIYIQNRG</sequence>
<dbReference type="GO" id="GO:0005886">
    <property type="term" value="C:plasma membrane"/>
    <property type="evidence" value="ECO:0007669"/>
    <property type="project" value="UniProtKB-SubCell"/>
</dbReference>
<comment type="similarity">
    <text evidence="2">Belongs to the CPA3 antiporters (TC 2.A.63) subunit F family.</text>
</comment>
<dbReference type="OrthoDB" id="9799958at2"/>
<evidence type="ECO:0000256" key="3">
    <source>
        <dbReference type="ARBA" id="ARBA00022448"/>
    </source>
</evidence>
<dbReference type="InterPro" id="IPR007208">
    <property type="entry name" value="MrpF/PhaF-like"/>
</dbReference>
<feature type="transmembrane region" description="Helical" evidence="8">
    <location>
        <begin position="54"/>
        <end position="77"/>
    </location>
</feature>
<keyword evidence="7 8" id="KW-0472">Membrane</keyword>
<gene>
    <name evidence="9" type="ORF">SAMN02745751_01824</name>
</gene>
<dbReference type="EMBL" id="FQZL01000011">
    <property type="protein sequence ID" value="SHJ13003.1"/>
    <property type="molecule type" value="Genomic_DNA"/>
</dbReference>
<evidence type="ECO:0000256" key="7">
    <source>
        <dbReference type="ARBA" id="ARBA00023136"/>
    </source>
</evidence>
<dbReference type="GO" id="GO:0015385">
    <property type="term" value="F:sodium:proton antiporter activity"/>
    <property type="evidence" value="ECO:0007669"/>
    <property type="project" value="TreeGrafter"/>
</dbReference>
<evidence type="ECO:0000256" key="1">
    <source>
        <dbReference type="ARBA" id="ARBA00004651"/>
    </source>
</evidence>
<keyword evidence="6 8" id="KW-1133">Transmembrane helix</keyword>
<name>A0A1M6GSS7_9FIRM</name>
<evidence type="ECO:0000313" key="9">
    <source>
        <dbReference type="EMBL" id="SHJ13003.1"/>
    </source>
</evidence>
<accession>A0A1M6GSS7</accession>
<protein>
    <submittedName>
        <fullName evidence="9">Multicomponent Na+:H+ antiporter subunit F</fullName>
    </submittedName>
</protein>
<organism evidence="9 10">
    <name type="scientific">Dethiosulfatibacter aminovorans DSM 17477</name>
    <dbReference type="NCBI Taxonomy" id="1121476"/>
    <lineage>
        <taxon>Bacteria</taxon>
        <taxon>Bacillati</taxon>
        <taxon>Bacillota</taxon>
        <taxon>Tissierellia</taxon>
        <taxon>Dethiosulfatibacter</taxon>
    </lineage>
</organism>
<evidence type="ECO:0000256" key="4">
    <source>
        <dbReference type="ARBA" id="ARBA00022475"/>
    </source>
</evidence>
<evidence type="ECO:0000256" key="8">
    <source>
        <dbReference type="SAM" id="Phobius"/>
    </source>
</evidence>
<feature type="transmembrane region" description="Helical" evidence="8">
    <location>
        <begin position="6"/>
        <end position="22"/>
    </location>
</feature>
<dbReference type="STRING" id="1121476.SAMN02745751_01824"/>
<keyword evidence="10" id="KW-1185">Reference proteome</keyword>
<evidence type="ECO:0000256" key="5">
    <source>
        <dbReference type="ARBA" id="ARBA00022692"/>
    </source>
</evidence>
<keyword evidence="3" id="KW-0813">Transport</keyword>
<keyword evidence="5 8" id="KW-0812">Transmembrane</keyword>
<dbReference type="PANTHER" id="PTHR34702:SF1">
    <property type="entry name" value="NA(+)_H(+) ANTIPORTER SUBUNIT F"/>
    <property type="match status" value="1"/>
</dbReference>
<evidence type="ECO:0000256" key="2">
    <source>
        <dbReference type="ARBA" id="ARBA00009212"/>
    </source>
</evidence>
<proteinExistence type="inferred from homology"/>
<dbReference type="AlphaFoldDB" id="A0A1M6GSS7"/>
<keyword evidence="4" id="KW-1003">Cell membrane</keyword>
<dbReference type="Proteomes" id="UP000184052">
    <property type="component" value="Unassembled WGS sequence"/>
</dbReference>